<sequence>MVVMLTLKTQQLADVILNMLFFFFFE</sequence>
<accession>A0A2P2ND68</accession>
<protein>
    <submittedName>
        <fullName evidence="1">Uncharacterized protein</fullName>
    </submittedName>
</protein>
<dbReference type="EMBL" id="GGEC01059942">
    <property type="protein sequence ID" value="MBX40426.1"/>
    <property type="molecule type" value="Transcribed_RNA"/>
</dbReference>
<dbReference type="AlphaFoldDB" id="A0A2P2ND68"/>
<name>A0A2P2ND68_RHIMU</name>
<evidence type="ECO:0000313" key="1">
    <source>
        <dbReference type="EMBL" id="MBX40426.1"/>
    </source>
</evidence>
<proteinExistence type="predicted"/>
<organism evidence="1">
    <name type="scientific">Rhizophora mucronata</name>
    <name type="common">Asiatic mangrove</name>
    <dbReference type="NCBI Taxonomy" id="61149"/>
    <lineage>
        <taxon>Eukaryota</taxon>
        <taxon>Viridiplantae</taxon>
        <taxon>Streptophyta</taxon>
        <taxon>Embryophyta</taxon>
        <taxon>Tracheophyta</taxon>
        <taxon>Spermatophyta</taxon>
        <taxon>Magnoliopsida</taxon>
        <taxon>eudicotyledons</taxon>
        <taxon>Gunneridae</taxon>
        <taxon>Pentapetalae</taxon>
        <taxon>rosids</taxon>
        <taxon>fabids</taxon>
        <taxon>Malpighiales</taxon>
        <taxon>Rhizophoraceae</taxon>
        <taxon>Rhizophora</taxon>
    </lineage>
</organism>
<reference evidence="1" key="1">
    <citation type="submission" date="2018-02" db="EMBL/GenBank/DDBJ databases">
        <title>Rhizophora mucronata_Transcriptome.</title>
        <authorList>
            <person name="Meera S.P."/>
            <person name="Sreeshan A."/>
            <person name="Augustine A."/>
        </authorList>
    </citation>
    <scope>NUCLEOTIDE SEQUENCE</scope>
    <source>
        <tissue evidence="1">Leaf</tissue>
    </source>
</reference>